<feature type="chain" id="PRO_5004318557" evidence="2">
    <location>
        <begin position="19"/>
        <end position="77"/>
    </location>
</feature>
<evidence type="ECO:0000256" key="1">
    <source>
        <dbReference type="SAM" id="MobiDB-lite"/>
    </source>
</evidence>
<feature type="signal peptide" evidence="2">
    <location>
        <begin position="1"/>
        <end position="18"/>
    </location>
</feature>
<name>Q90XF4_COTCO</name>
<feature type="non-terminal residue" evidence="3">
    <location>
        <position position="1"/>
    </location>
</feature>
<protein>
    <submittedName>
        <fullName evidence="3">TOJ5</fullName>
    </submittedName>
</protein>
<dbReference type="EMBL" id="AF390034">
    <property type="protein sequence ID" value="AAK73732.1"/>
    <property type="molecule type" value="mRNA"/>
</dbReference>
<proteinExistence type="evidence at transcript level"/>
<reference evidence="3" key="1">
    <citation type="journal article" date="2001" name="Oncogene">
        <title>TOJ3, a target of the v-Jun transcription factor, encodes a protein with transforming activity related to human microspherule protein 1 (MCRS1).</title>
        <authorList>
            <person name="Bader A.G."/>
            <person name="Schneider M.L."/>
            <person name="Bister K."/>
            <person name="Hartl M."/>
        </authorList>
    </citation>
    <scope>NUCLEOTIDE SEQUENCE</scope>
</reference>
<keyword evidence="2" id="KW-0732">Signal</keyword>
<feature type="region of interest" description="Disordered" evidence="1">
    <location>
        <begin position="26"/>
        <end position="47"/>
    </location>
</feature>
<accession>Q90XF4</accession>
<evidence type="ECO:0000313" key="3">
    <source>
        <dbReference type="EMBL" id="AAK73732.1"/>
    </source>
</evidence>
<feature type="non-terminal residue" evidence="3">
    <location>
        <position position="77"/>
    </location>
</feature>
<evidence type="ECO:0000256" key="2">
    <source>
        <dbReference type="SAM" id="SignalP"/>
    </source>
</evidence>
<feature type="compositionally biased region" description="Low complexity" evidence="1">
    <location>
        <begin position="26"/>
        <end position="40"/>
    </location>
</feature>
<sequence>SICTFSHLLLFYFSLTSAFPSLPFPSSLSPRRPRMSRPGPAWTGPASVTKKGVACVAGGPRRGCGYAGRPGCRPAPD</sequence>
<organism evidence="3">
    <name type="scientific">Coturnix coturnix</name>
    <name type="common">Common quail</name>
    <name type="synonym">Tetrao coturnix</name>
    <dbReference type="NCBI Taxonomy" id="9091"/>
    <lineage>
        <taxon>Eukaryota</taxon>
        <taxon>Metazoa</taxon>
        <taxon>Chordata</taxon>
        <taxon>Craniata</taxon>
        <taxon>Vertebrata</taxon>
        <taxon>Euteleostomi</taxon>
        <taxon>Archelosauria</taxon>
        <taxon>Archosauria</taxon>
        <taxon>Dinosauria</taxon>
        <taxon>Saurischia</taxon>
        <taxon>Theropoda</taxon>
        <taxon>Coelurosauria</taxon>
        <taxon>Aves</taxon>
        <taxon>Neognathae</taxon>
        <taxon>Galloanserae</taxon>
        <taxon>Galliformes</taxon>
        <taxon>Phasianidae</taxon>
        <taxon>Perdicinae</taxon>
        <taxon>Coturnix</taxon>
    </lineage>
</organism>
<dbReference type="AlphaFoldDB" id="Q90XF4"/>